<name>A0A0P1AVZ7_PLAHL</name>
<keyword evidence="2" id="KW-1185">Reference proteome</keyword>
<evidence type="ECO:0000313" key="1">
    <source>
        <dbReference type="EMBL" id="CEG44788.1"/>
    </source>
</evidence>
<evidence type="ECO:0000313" key="2">
    <source>
        <dbReference type="Proteomes" id="UP000054928"/>
    </source>
</evidence>
<protein>
    <submittedName>
        <fullName evidence="1">Uncharacterized protein</fullName>
    </submittedName>
</protein>
<reference evidence="2" key="1">
    <citation type="submission" date="2014-09" db="EMBL/GenBank/DDBJ databases">
        <authorList>
            <person name="Sharma Rahul"/>
            <person name="Thines Marco"/>
        </authorList>
    </citation>
    <scope>NUCLEOTIDE SEQUENCE [LARGE SCALE GENOMIC DNA]</scope>
</reference>
<accession>A0A0P1AVZ7</accession>
<dbReference type="GeneID" id="36396180"/>
<proteinExistence type="predicted"/>
<dbReference type="AlphaFoldDB" id="A0A0P1AVZ7"/>
<sequence length="113" mass="12860">MSETSQKWKVRHVRRSYLAFMGAKDRGCTTLETATEPGKNFNFQDVVAHPISVKKDKACIWQDDSTLGFALLASPSAYPDNETKTRFADVSLLQAQQQRMEKMLLCLQYICSH</sequence>
<dbReference type="EMBL" id="CCYD01001336">
    <property type="protein sequence ID" value="CEG44788.1"/>
    <property type="molecule type" value="Genomic_DNA"/>
</dbReference>
<dbReference type="RefSeq" id="XP_024581157.1">
    <property type="nucleotide sequence ID" value="XM_024730929.1"/>
</dbReference>
<dbReference type="Proteomes" id="UP000054928">
    <property type="component" value="Unassembled WGS sequence"/>
</dbReference>
<organism evidence="1 2">
    <name type="scientific">Plasmopara halstedii</name>
    <name type="common">Downy mildew of sunflower</name>
    <dbReference type="NCBI Taxonomy" id="4781"/>
    <lineage>
        <taxon>Eukaryota</taxon>
        <taxon>Sar</taxon>
        <taxon>Stramenopiles</taxon>
        <taxon>Oomycota</taxon>
        <taxon>Peronosporomycetes</taxon>
        <taxon>Peronosporales</taxon>
        <taxon>Peronosporaceae</taxon>
        <taxon>Plasmopara</taxon>
    </lineage>
</organism>